<dbReference type="AlphaFoldDB" id="A0A427V8N3"/>
<gene>
    <name evidence="8" type="primary">csgC</name>
    <name evidence="8" type="ORF">EGT71_00865</name>
    <name evidence="7" type="ORF">R4P48_01480</name>
</gene>
<keyword evidence="6" id="KW-0143">Chaperone</keyword>
<dbReference type="EMBL" id="RHXB01000001">
    <property type="protein sequence ID" value="RSE29100.1"/>
    <property type="molecule type" value="Genomic_DNA"/>
</dbReference>
<accession>A0A427V8N3</accession>
<evidence type="ECO:0000313" key="8">
    <source>
        <dbReference type="EMBL" id="RSE29100.1"/>
    </source>
</evidence>
<keyword evidence="5" id="KW-0574">Periplasm</keyword>
<dbReference type="GeneID" id="84664681"/>
<evidence type="ECO:0000256" key="5">
    <source>
        <dbReference type="ARBA" id="ARBA00022764"/>
    </source>
</evidence>
<evidence type="ECO:0000256" key="3">
    <source>
        <dbReference type="ARBA" id="ARBA00017442"/>
    </source>
</evidence>
<evidence type="ECO:0000313" key="7">
    <source>
        <dbReference type="EMBL" id="MDV7021355.1"/>
    </source>
</evidence>
<dbReference type="RefSeq" id="WP_125292152.1">
    <property type="nucleotide sequence ID" value="NZ_CP100494.1"/>
</dbReference>
<dbReference type="Proteomes" id="UP000275331">
    <property type="component" value="Unassembled WGS sequence"/>
</dbReference>
<keyword evidence="4" id="KW-0732">Signal</keyword>
<protein>
    <recommendedName>
        <fullName evidence="3">Curli assembly protein CsgC</fullName>
    </recommendedName>
</protein>
<evidence type="ECO:0000313" key="9">
    <source>
        <dbReference type="Proteomes" id="UP000275331"/>
    </source>
</evidence>
<evidence type="ECO:0000256" key="6">
    <source>
        <dbReference type="ARBA" id="ARBA00023186"/>
    </source>
</evidence>
<evidence type="ECO:0000256" key="2">
    <source>
        <dbReference type="ARBA" id="ARBA00006329"/>
    </source>
</evidence>
<reference evidence="8 9" key="1">
    <citation type="submission" date="2018-10" db="EMBL/GenBank/DDBJ databases">
        <title>Transmission dynamics of multidrug resistant bacteria on intensive care unit surfaces.</title>
        <authorList>
            <person name="D'Souza A.W."/>
            <person name="Potter R.F."/>
            <person name="Wallace M."/>
            <person name="Shupe A."/>
            <person name="Patel S."/>
            <person name="Sun S."/>
            <person name="Gul D."/>
            <person name="Kwon J.H."/>
            <person name="Andleeb S."/>
            <person name="Burnham C.-A.D."/>
            <person name="Dantas G."/>
        </authorList>
    </citation>
    <scope>NUCLEOTIDE SEQUENCE [LARGE SCALE GENOMIC DNA]</scope>
    <source>
        <strain evidence="8 9">AS_373</strain>
    </source>
</reference>
<evidence type="ECO:0000313" key="10">
    <source>
        <dbReference type="Proteomes" id="UP001187066"/>
    </source>
</evidence>
<dbReference type="GO" id="GO:0042597">
    <property type="term" value="C:periplasmic space"/>
    <property type="evidence" value="ECO:0007669"/>
    <property type="project" value="UniProtKB-SubCell"/>
</dbReference>
<comment type="similarity">
    <text evidence="2">Belongs to the CsgC/AgfC family.</text>
</comment>
<reference evidence="7 10" key="2">
    <citation type="submission" date="2023-10" db="EMBL/GenBank/DDBJ databases">
        <authorList>
            <person name="Dale J."/>
        </authorList>
    </citation>
    <scope>NUCLEOTIDE SEQUENCE [LARGE SCALE GENOMIC DNA]</scope>
    <source>
        <strain evidence="7 10">2023EL-00970</strain>
    </source>
</reference>
<dbReference type="NCBIfam" id="NF041112">
    <property type="entry name" value="chap_CsgH_alph"/>
    <property type="match status" value="1"/>
</dbReference>
<dbReference type="NCBIfam" id="NF007507">
    <property type="entry name" value="PRK10102.1"/>
    <property type="match status" value="1"/>
</dbReference>
<evidence type="ECO:0000256" key="1">
    <source>
        <dbReference type="ARBA" id="ARBA00004418"/>
    </source>
</evidence>
<comment type="caution">
    <text evidence="8">The sequence shown here is derived from an EMBL/GenBank/DDBJ whole genome shotgun (WGS) entry which is preliminary data.</text>
</comment>
<proteinExistence type="inferred from homology"/>
<dbReference type="InterPro" id="IPR014491">
    <property type="entry name" value="Curli_production_prot_CsgC"/>
</dbReference>
<dbReference type="OrthoDB" id="6629380at2"/>
<keyword evidence="10" id="KW-1185">Reference proteome</keyword>
<name>A0A427V8N3_9ENTR</name>
<evidence type="ECO:0000256" key="4">
    <source>
        <dbReference type="ARBA" id="ARBA00022729"/>
    </source>
</evidence>
<sequence>MYTMVLLAALTNQIVFDAQQQGSIWTIVPQVMLTQDCECQIQLEAVRKGTSGNSNTRQRSRAHIKGNEPYSVSRLAINVDPGDDLTILVTVSDGKAINLRQQWSPPGIL</sequence>
<dbReference type="EMBL" id="JAWLOF010000001">
    <property type="protein sequence ID" value="MDV7021355.1"/>
    <property type="molecule type" value="Genomic_DNA"/>
</dbReference>
<dbReference type="Gene3D" id="2.60.40.2420">
    <property type="match status" value="1"/>
</dbReference>
<dbReference type="Pfam" id="PF10610">
    <property type="entry name" value="Tafi-CsgC"/>
    <property type="match status" value="1"/>
</dbReference>
<organism evidence="8 9">
    <name type="scientific">Atlantibacter subterraneus</name>
    <dbReference type="NCBI Taxonomy" id="255519"/>
    <lineage>
        <taxon>Bacteria</taxon>
        <taxon>Pseudomonadati</taxon>
        <taxon>Pseudomonadota</taxon>
        <taxon>Gammaproteobacteria</taxon>
        <taxon>Enterobacterales</taxon>
        <taxon>Enterobacteriaceae</taxon>
        <taxon>Atlantibacter</taxon>
    </lineage>
</organism>
<dbReference type="InterPro" id="IPR047726">
    <property type="entry name" value="CsgH_dom"/>
</dbReference>
<dbReference type="InterPro" id="IPR053722">
    <property type="entry name" value="Curli_assembly_CsgC/AgfC"/>
</dbReference>
<comment type="subcellular location">
    <subcellularLocation>
        <location evidence="1">Periplasm</location>
    </subcellularLocation>
</comment>
<dbReference type="Proteomes" id="UP001187066">
    <property type="component" value="Unassembled WGS sequence"/>
</dbReference>